<reference evidence="4 5" key="1">
    <citation type="submission" date="2020-03" db="EMBL/GenBank/DDBJ databases">
        <title>Soil Listeria distribution.</title>
        <authorList>
            <person name="Liao J."/>
            <person name="Wiedmann M."/>
        </authorList>
    </citation>
    <scope>NUCLEOTIDE SEQUENCE [LARGE SCALE GENOMIC DNA]</scope>
    <source>
        <strain evidence="4 5">FSL L7-1816</strain>
    </source>
</reference>
<evidence type="ECO:0000313" key="5">
    <source>
        <dbReference type="Proteomes" id="UP000543379"/>
    </source>
</evidence>
<gene>
    <name evidence="4" type="ORF">HB811_16805</name>
</gene>
<feature type="transmembrane region" description="Helical" evidence="2">
    <location>
        <begin position="71"/>
        <end position="90"/>
    </location>
</feature>
<feature type="region of interest" description="Disordered" evidence="1">
    <location>
        <begin position="400"/>
        <end position="634"/>
    </location>
</feature>
<feature type="compositionally biased region" description="Polar residues" evidence="1">
    <location>
        <begin position="551"/>
        <end position="562"/>
    </location>
</feature>
<feature type="compositionally biased region" description="Polar residues" evidence="1">
    <location>
        <begin position="458"/>
        <end position="467"/>
    </location>
</feature>
<feature type="domain" description="DUF8208" evidence="3">
    <location>
        <begin position="18"/>
        <end position="381"/>
    </location>
</feature>
<evidence type="ECO:0000256" key="2">
    <source>
        <dbReference type="SAM" id="Phobius"/>
    </source>
</evidence>
<evidence type="ECO:0000256" key="1">
    <source>
        <dbReference type="SAM" id="MobiDB-lite"/>
    </source>
</evidence>
<dbReference type="NCBIfam" id="NF045890">
    <property type="entry name" value="conj_pls20_p028"/>
    <property type="match status" value="1"/>
</dbReference>
<proteinExistence type="predicted"/>
<feature type="transmembrane region" description="Helical" evidence="2">
    <location>
        <begin position="261"/>
        <end position="280"/>
    </location>
</feature>
<name>A0A841Y341_9LIST</name>
<dbReference type="RefSeq" id="WP_185383045.1">
    <property type="nucleotide sequence ID" value="NZ_JAAROV010000008.1"/>
</dbReference>
<dbReference type="AlphaFoldDB" id="A0A841Y341"/>
<evidence type="ECO:0000259" key="3">
    <source>
        <dbReference type="Pfam" id="PF26635"/>
    </source>
</evidence>
<dbReference type="InterPro" id="IPR058521">
    <property type="entry name" value="DUF8208"/>
</dbReference>
<dbReference type="InterPro" id="IPR058066">
    <property type="entry name" value="pXO2-14_N"/>
</dbReference>
<evidence type="ECO:0000313" key="4">
    <source>
        <dbReference type="EMBL" id="MBC1318440.1"/>
    </source>
</evidence>
<sequence length="634" mass="69596">MSLEDILYYFGPYLVDKDFNSSIGRWFIWLIVKGLVWAADSLGGLANTVLKAGVKSPFFQSESFLQLVDTFKPLLIGMIILAFLYLGFYIMFTPKMDKRKLFGNIVLSMFILTTLMNVINHANTLSGDASATIADQQDSTGKRLVKQNTVDVLSLDATGWKQVPHASDRLDAPELANFPVMKDTVRNNVPEQAIMSIGYPSEIIDPGDAVFKNDISKEVFTSTLIFDSRSAKLLPESMDKHVFLKGLNVKKYRWKIDMPSVIIELGAVIFVLGFLTISIFKVFFDMGVMVLLTLGTAAYDFSNGQKMKRALYELLNLFAWIVIYLLFMQIYISYAEWVTTGLEIPTIGKWAALIAGAFAVYKGNSKVEQILGLTTGHSNAAMDIVMLTQLNRNMQSLNQNLNNLLGGNKGGKSPGGNDPKKKNPNTEKDDKKDKKPGDSDNNPNLQNKDDKKNGGGESQNPNPNQNVEAGDSKGQGNSPGDSKDESGSKSDDASADANPNANTNRNPDASGNDTPDANAKSPENEHGSSNPNVSNQDNDHASEGAGGKASPQENNNNLQSLYSEEPPEGPSSPPPEERNANLHNRQKQTTQKQQQQAATKRNNLQAAGYNPKEQRKMSNSNLNSKHQKSNPKET</sequence>
<keyword evidence="2" id="KW-0812">Transmembrane</keyword>
<keyword evidence="2" id="KW-1133">Transmembrane helix</keyword>
<feature type="transmembrane region" description="Helical" evidence="2">
    <location>
        <begin position="102"/>
        <end position="119"/>
    </location>
</feature>
<feature type="compositionally biased region" description="Basic and acidic residues" evidence="1">
    <location>
        <begin position="481"/>
        <end position="492"/>
    </location>
</feature>
<feature type="compositionally biased region" description="Polar residues" evidence="1">
    <location>
        <begin position="527"/>
        <end position="536"/>
    </location>
</feature>
<protein>
    <recommendedName>
        <fullName evidence="3">DUF8208 domain-containing protein</fullName>
    </recommendedName>
</protein>
<feature type="transmembrane region" description="Helical" evidence="2">
    <location>
        <begin position="314"/>
        <end position="332"/>
    </location>
</feature>
<dbReference type="EMBL" id="JAAROV010000008">
    <property type="protein sequence ID" value="MBC1318440.1"/>
    <property type="molecule type" value="Genomic_DNA"/>
</dbReference>
<dbReference type="Pfam" id="PF26635">
    <property type="entry name" value="DUF8208"/>
    <property type="match status" value="1"/>
</dbReference>
<feature type="compositionally biased region" description="Basic and acidic residues" evidence="1">
    <location>
        <begin position="418"/>
        <end position="438"/>
    </location>
</feature>
<accession>A0A841Y341</accession>
<feature type="compositionally biased region" description="Basic residues" evidence="1">
    <location>
        <begin position="625"/>
        <end position="634"/>
    </location>
</feature>
<keyword evidence="2" id="KW-0472">Membrane</keyword>
<comment type="caution">
    <text evidence="4">The sequence shown here is derived from an EMBL/GenBank/DDBJ whole genome shotgun (WGS) entry which is preliminary data.</text>
</comment>
<feature type="compositionally biased region" description="Low complexity" evidence="1">
    <location>
        <begin position="587"/>
        <end position="600"/>
    </location>
</feature>
<dbReference type="Proteomes" id="UP000543379">
    <property type="component" value="Unassembled WGS sequence"/>
</dbReference>
<feature type="compositionally biased region" description="Polar residues" evidence="1">
    <location>
        <begin position="502"/>
        <end position="515"/>
    </location>
</feature>
<organism evidence="4 5">
    <name type="scientific">Listeria booriae</name>
    <dbReference type="NCBI Taxonomy" id="1552123"/>
    <lineage>
        <taxon>Bacteria</taxon>
        <taxon>Bacillati</taxon>
        <taxon>Bacillota</taxon>
        <taxon>Bacilli</taxon>
        <taxon>Bacillales</taxon>
        <taxon>Listeriaceae</taxon>
        <taxon>Listeria</taxon>
    </lineage>
</organism>